<feature type="region of interest" description="Disordered" evidence="4">
    <location>
        <begin position="185"/>
        <end position="221"/>
    </location>
</feature>
<dbReference type="InterPro" id="IPR002110">
    <property type="entry name" value="Ankyrin_rpt"/>
</dbReference>
<dbReference type="Proteomes" id="UP000708148">
    <property type="component" value="Unassembled WGS sequence"/>
</dbReference>
<evidence type="ECO:0000313" key="6">
    <source>
        <dbReference type="Proteomes" id="UP000708148"/>
    </source>
</evidence>
<evidence type="ECO:0000256" key="1">
    <source>
        <dbReference type="ARBA" id="ARBA00022737"/>
    </source>
</evidence>
<keyword evidence="6" id="KW-1185">Reference proteome</keyword>
<dbReference type="SUPFAM" id="SSF48403">
    <property type="entry name" value="Ankyrin repeat"/>
    <property type="match status" value="1"/>
</dbReference>
<comment type="caution">
    <text evidence="5">The sequence shown here is derived from an EMBL/GenBank/DDBJ whole genome shotgun (WGS) entry which is preliminary data.</text>
</comment>
<dbReference type="PANTHER" id="PTHR24171">
    <property type="entry name" value="ANKYRIN REPEAT DOMAIN-CONTAINING PROTEIN 39-RELATED"/>
    <property type="match status" value="1"/>
</dbReference>
<feature type="repeat" description="ANK" evidence="3">
    <location>
        <begin position="84"/>
        <end position="116"/>
    </location>
</feature>
<sequence>MEAIMKKRQAEHDEAYERQWNNGLGSHHADYDPEATGEGVVKADRATEELYVAIVKNDIKRVYDKIDEGADVNFMFGEAYRCPEGYTPLMAAAHRGRLECCRALLRAGADPNLINTGGDLPIFWAIDGGIEIIKLFVNYGADLNARTPDGWTPLSYAVAKGKYGPVEEKGVYPEDVLKYYGASEVGSGPVARGVRSPRESYDPAADGFLRERGNYKDPIPA</sequence>
<evidence type="ECO:0000256" key="4">
    <source>
        <dbReference type="SAM" id="MobiDB-lite"/>
    </source>
</evidence>
<dbReference type="OrthoDB" id="194358at2759"/>
<dbReference type="Gene3D" id="1.25.40.20">
    <property type="entry name" value="Ankyrin repeat-containing domain"/>
    <property type="match status" value="1"/>
</dbReference>
<dbReference type="EMBL" id="CAJHUC010001322">
    <property type="protein sequence ID" value="CAD7700708.1"/>
    <property type="molecule type" value="Genomic_DNA"/>
</dbReference>
<organism evidence="5 6">
    <name type="scientific">Ostreobium quekettii</name>
    <dbReference type="NCBI Taxonomy" id="121088"/>
    <lineage>
        <taxon>Eukaryota</taxon>
        <taxon>Viridiplantae</taxon>
        <taxon>Chlorophyta</taxon>
        <taxon>core chlorophytes</taxon>
        <taxon>Ulvophyceae</taxon>
        <taxon>TCBD clade</taxon>
        <taxon>Bryopsidales</taxon>
        <taxon>Ostreobineae</taxon>
        <taxon>Ostreobiaceae</taxon>
        <taxon>Ostreobium</taxon>
    </lineage>
</organism>
<name>A0A8S1J404_9CHLO</name>
<gene>
    <name evidence="5" type="ORF">OSTQU699_LOCUS6067</name>
</gene>
<dbReference type="SMART" id="SM00248">
    <property type="entry name" value="ANK"/>
    <property type="match status" value="2"/>
</dbReference>
<accession>A0A8S1J404</accession>
<dbReference type="Pfam" id="PF12796">
    <property type="entry name" value="Ank_2"/>
    <property type="match status" value="1"/>
</dbReference>
<evidence type="ECO:0000256" key="3">
    <source>
        <dbReference type="PROSITE-ProRule" id="PRU00023"/>
    </source>
</evidence>
<keyword evidence="1" id="KW-0677">Repeat</keyword>
<reference evidence="5" key="1">
    <citation type="submission" date="2020-12" db="EMBL/GenBank/DDBJ databases">
        <authorList>
            <person name="Iha C."/>
        </authorList>
    </citation>
    <scope>NUCLEOTIDE SEQUENCE</scope>
</reference>
<evidence type="ECO:0000256" key="2">
    <source>
        <dbReference type="ARBA" id="ARBA00023043"/>
    </source>
</evidence>
<evidence type="ECO:0008006" key="7">
    <source>
        <dbReference type="Google" id="ProtNLM"/>
    </source>
</evidence>
<protein>
    <recommendedName>
        <fullName evidence="7">Ankyrin repeat domain-containing protein</fullName>
    </recommendedName>
</protein>
<keyword evidence="2 3" id="KW-0040">ANK repeat</keyword>
<dbReference type="InterPro" id="IPR036770">
    <property type="entry name" value="Ankyrin_rpt-contain_sf"/>
</dbReference>
<dbReference type="PROSITE" id="PS50297">
    <property type="entry name" value="ANK_REP_REGION"/>
    <property type="match status" value="1"/>
</dbReference>
<dbReference type="AlphaFoldDB" id="A0A8S1J404"/>
<proteinExistence type="predicted"/>
<dbReference type="PRINTS" id="PR01415">
    <property type="entry name" value="ANKYRIN"/>
</dbReference>
<dbReference type="PROSITE" id="PS50088">
    <property type="entry name" value="ANK_REPEAT"/>
    <property type="match status" value="1"/>
</dbReference>
<evidence type="ECO:0000313" key="5">
    <source>
        <dbReference type="EMBL" id="CAD7700708.1"/>
    </source>
</evidence>
<feature type="non-terminal residue" evidence="5">
    <location>
        <position position="1"/>
    </location>
</feature>